<evidence type="ECO:0000256" key="1">
    <source>
        <dbReference type="SAM" id="MobiDB-lite"/>
    </source>
</evidence>
<feature type="region of interest" description="Disordered" evidence="1">
    <location>
        <begin position="1"/>
        <end position="55"/>
    </location>
</feature>
<evidence type="ECO:0008006" key="4">
    <source>
        <dbReference type="Google" id="ProtNLM"/>
    </source>
</evidence>
<accession>A0A2P8DX98</accession>
<sequence>MSPSMDLVLNPPAERDIPAQRQEAARRLLEDVVARSARTRRPMPRGPRPGWRPRPRRTWRAVALAAASTAAAAVLVVSDLGGTGDEVVHAATPPMLDGALGQGEPAEPVLRRLADAAAGSGGQAADATVRTENWELAVSVAGEGAEQRVTTAVVPTLRERTRNDDGSIHLREVRGEPQFPGEAYRRAWDEAGRPDPSGTVLLDRTVPAGRIESQYPADLATAPGPLRAQLLSAAPEPTDATTALFRAVRDVHAERPVAPATRGAELSVLAGQGGVTYLGETTDRADREAVAIAADGTDTGLARRHVLLLDPDDGRVLGYEEILTGDTGALDVDAPAVVAYTVFR</sequence>
<dbReference type="AlphaFoldDB" id="A0A2P8DX98"/>
<protein>
    <recommendedName>
        <fullName evidence="4">CU044_5270 family protein</fullName>
    </recommendedName>
</protein>
<dbReference type="RefSeq" id="WP_129711069.1">
    <property type="nucleotide sequence ID" value="NZ_PYGE01000012.1"/>
</dbReference>
<evidence type="ECO:0000313" key="3">
    <source>
        <dbReference type="Proteomes" id="UP000243528"/>
    </source>
</evidence>
<dbReference type="InterPro" id="IPR047789">
    <property type="entry name" value="CU044_5270-like"/>
</dbReference>
<organism evidence="2 3">
    <name type="scientific">Haloactinopolyspora alba</name>
    <dbReference type="NCBI Taxonomy" id="648780"/>
    <lineage>
        <taxon>Bacteria</taxon>
        <taxon>Bacillati</taxon>
        <taxon>Actinomycetota</taxon>
        <taxon>Actinomycetes</taxon>
        <taxon>Jiangellales</taxon>
        <taxon>Jiangellaceae</taxon>
        <taxon>Haloactinopolyspora</taxon>
    </lineage>
</organism>
<comment type="caution">
    <text evidence="2">The sequence shown here is derived from an EMBL/GenBank/DDBJ whole genome shotgun (WGS) entry which is preliminary data.</text>
</comment>
<name>A0A2P8DX98_9ACTN</name>
<dbReference type="EMBL" id="PYGE01000012">
    <property type="protein sequence ID" value="PSL01849.1"/>
    <property type="molecule type" value="Genomic_DNA"/>
</dbReference>
<proteinExistence type="predicted"/>
<feature type="compositionally biased region" description="Basic and acidic residues" evidence="1">
    <location>
        <begin position="13"/>
        <end position="33"/>
    </location>
</feature>
<dbReference type="NCBIfam" id="NF038083">
    <property type="entry name" value="CU044_5270_fam"/>
    <property type="match status" value="1"/>
</dbReference>
<gene>
    <name evidence="2" type="ORF">CLV30_11288</name>
</gene>
<evidence type="ECO:0000313" key="2">
    <source>
        <dbReference type="EMBL" id="PSL01849.1"/>
    </source>
</evidence>
<reference evidence="2 3" key="1">
    <citation type="submission" date="2018-03" db="EMBL/GenBank/DDBJ databases">
        <title>Genomic Encyclopedia of Archaeal and Bacterial Type Strains, Phase II (KMG-II): from individual species to whole genera.</title>
        <authorList>
            <person name="Goeker M."/>
        </authorList>
    </citation>
    <scope>NUCLEOTIDE SEQUENCE [LARGE SCALE GENOMIC DNA]</scope>
    <source>
        <strain evidence="2 3">DSM 45211</strain>
    </source>
</reference>
<dbReference type="OrthoDB" id="3425969at2"/>
<dbReference type="Proteomes" id="UP000243528">
    <property type="component" value="Unassembled WGS sequence"/>
</dbReference>
<keyword evidence="3" id="KW-1185">Reference proteome</keyword>